<feature type="region of interest" description="Disordered" evidence="1">
    <location>
        <begin position="100"/>
        <end position="127"/>
    </location>
</feature>
<evidence type="ECO:0000313" key="2">
    <source>
        <dbReference type="EMBL" id="RXW11856.1"/>
    </source>
</evidence>
<feature type="compositionally biased region" description="Low complexity" evidence="1">
    <location>
        <begin position="107"/>
        <end position="127"/>
    </location>
</feature>
<evidence type="ECO:0000313" key="3">
    <source>
        <dbReference type="Proteomes" id="UP000290288"/>
    </source>
</evidence>
<feature type="region of interest" description="Disordered" evidence="1">
    <location>
        <begin position="365"/>
        <end position="387"/>
    </location>
</feature>
<evidence type="ECO:0000256" key="1">
    <source>
        <dbReference type="SAM" id="MobiDB-lite"/>
    </source>
</evidence>
<accession>A0A4Q2D0A4</accession>
<dbReference type="AlphaFoldDB" id="A0A4Q2D0A4"/>
<keyword evidence="3" id="KW-1185">Reference proteome</keyword>
<sequence>MFSGSHNQGFQDTIFHTAGRDITFMPTINLHLTQARPTLALDAREVSLPRAPLLVETHDTLPYQCHNHQLALAEKSATLKALRPLSQLFKRKKCERIGTGQPCDKLSSSANPPSSNPENADEISQSGSSSSSFFYCNDGISVSSAEDIDISPSQTLGATRAEAYIRSMLTSGKGLASWQPRPRKPHSGERGVLPGDVGTFSSSGGFKKIFNFQEDEAVIRSSKIFGEGYRPPRMDVVTIEEELSVGDTIVKGTSAITEYASNGGIASCEFRMLEPQGAVLALTSSADLEELANRIELRDFIINNAVSTYKYANTIRKLDHDESLYIVTGCIKSDSWALAAYNDPVDPRDDVLRLVRTGAPGLNPTFGWTSRGRAEARSGSSSTRTRGTASVKDQCLFLQGFKIAFSAGFRSRNSDDLTSYGDSADPDGASDRGPTNERNGRQGGNNHPRESGGAGLSNTGSQKDSKDAPSDESVAVRFHDYKAEGELHPCDRINRQLLQHTTADIALSHDDDWRFALEGSSPTDVAYFDILEKREIVTRNGVAFVSHPAASSSFNSQSVDSAIIETRVGRAQKIDEGAKFMTIERPKYRWNGSAFFAPVQPQEGVTDLRLMHEIRSALFYRHTLSNRVTVPDIQIPWALYFTRDFYVRAVRIGFAFTENRH</sequence>
<dbReference type="Proteomes" id="UP000290288">
    <property type="component" value="Unassembled WGS sequence"/>
</dbReference>
<dbReference type="EMBL" id="SDEE01001558">
    <property type="protein sequence ID" value="RXW11856.1"/>
    <property type="molecule type" value="Genomic_DNA"/>
</dbReference>
<feature type="region of interest" description="Disordered" evidence="1">
    <location>
        <begin position="415"/>
        <end position="472"/>
    </location>
</feature>
<reference evidence="2 3" key="1">
    <citation type="submission" date="2019-01" db="EMBL/GenBank/DDBJ databases">
        <title>Draft genome sequence of Psathyrella aberdarensis IHI B618.</title>
        <authorList>
            <person name="Buettner E."/>
            <person name="Kellner H."/>
        </authorList>
    </citation>
    <scope>NUCLEOTIDE SEQUENCE [LARGE SCALE GENOMIC DNA]</scope>
    <source>
        <strain evidence="2 3">IHI B618</strain>
    </source>
</reference>
<feature type="compositionally biased region" description="Low complexity" evidence="1">
    <location>
        <begin position="377"/>
        <end position="387"/>
    </location>
</feature>
<gene>
    <name evidence="2" type="ORF">EST38_g13999</name>
</gene>
<proteinExistence type="predicted"/>
<name>A0A4Q2D0A4_9AGAR</name>
<dbReference type="STRING" id="2316362.A0A4Q2D0A4"/>
<dbReference type="OrthoDB" id="3222453at2759"/>
<feature type="region of interest" description="Disordered" evidence="1">
    <location>
        <begin position="174"/>
        <end position="196"/>
    </location>
</feature>
<organism evidence="2 3">
    <name type="scientific">Candolleomyces aberdarensis</name>
    <dbReference type="NCBI Taxonomy" id="2316362"/>
    <lineage>
        <taxon>Eukaryota</taxon>
        <taxon>Fungi</taxon>
        <taxon>Dikarya</taxon>
        <taxon>Basidiomycota</taxon>
        <taxon>Agaricomycotina</taxon>
        <taxon>Agaricomycetes</taxon>
        <taxon>Agaricomycetidae</taxon>
        <taxon>Agaricales</taxon>
        <taxon>Agaricineae</taxon>
        <taxon>Psathyrellaceae</taxon>
        <taxon>Candolleomyces</taxon>
    </lineage>
</organism>
<comment type="caution">
    <text evidence="2">The sequence shown here is derived from an EMBL/GenBank/DDBJ whole genome shotgun (WGS) entry which is preliminary data.</text>
</comment>
<protein>
    <submittedName>
        <fullName evidence="2">Uncharacterized protein</fullName>
    </submittedName>
</protein>